<dbReference type="CDD" id="cd00130">
    <property type="entry name" value="PAS"/>
    <property type="match status" value="2"/>
</dbReference>
<dbReference type="InterPro" id="IPR035965">
    <property type="entry name" value="PAS-like_dom_sf"/>
</dbReference>
<feature type="domain" description="PAS" evidence="11">
    <location>
        <begin position="369"/>
        <end position="415"/>
    </location>
</feature>
<evidence type="ECO:0000313" key="14">
    <source>
        <dbReference type="Proteomes" id="UP000295788"/>
    </source>
</evidence>
<organism evidence="13 14">
    <name type="scientific">Tepidibacillus fermentans</name>
    <dbReference type="NCBI Taxonomy" id="1281767"/>
    <lineage>
        <taxon>Bacteria</taxon>
        <taxon>Bacillati</taxon>
        <taxon>Bacillota</taxon>
        <taxon>Bacilli</taxon>
        <taxon>Bacillales</taxon>
        <taxon>Bacillaceae</taxon>
        <taxon>Tepidibacillus</taxon>
    </lineage>
</organism>
<dbReference type="Gene3D" id="3.30.450.20">
    <property type="entry name" value="PAS domain"/>
    <property type="match status" value="2"/>
</dbReference>
<feature type="domain" description="PAC" evidence="12">
    <location>
        <begin position="320"/>
        <end position="372"/>
    </location>
</feature>
<dbReference type="InterPro" id="IPR005467">
    <property type="entry name" value="His_kinase_dom"/>
</dbReference>
<evidence type="ECO:0000256" key="3">
    <source>
        <dbReference type="ARBA" id="ARBA00022553"/>
    </source>
</evidence>
<keyword evidence="9" id="KW-1133">Transmembrane helix</keyword>
<dbReference type="PROSITE" id="PS50109">
    <property type="entry name" value="HIS_KIN"/>
    <property type="match status" value="1"/>
</dbReference>
<evidence type="ECO:0000256" key="4">
    <source>
        <dbReference type="ARBA" id="ARBA00022679"/>
    </source>
</evidence>
<dbReference type="GO" id="GO:0005524">
    <property type="term" value="F:ATP binding"/>
    <property type="evidence" value="ECO:0007669"/>
    <property type="project" value="UniProtKB-KW"/>
</dbReference>
<evidence type="ECO:0000256" key="7">
    <source>
        <dbReference type="ARBA" id="ARBA00022840"/>
    </source>
</evidence>
<keyword evidence="8" id="KW-0902">Two-component regulatory system</keyword>
<evidence type="ECO:0000256" key="8">
    <source>
        <dbReference type="ARBA" id="ARBA00023012"/>
    </source>
</evidence>
<dbReference type="PANTHER" id="PTHR43065">
    <property type="entry name" value="SENSOR HISTIDINE KINASE"/>
    <property type="match status" value="1"/>
</dbReference>
<reference evidence="13 14" key="1">
    <citation type="submission" date="2019-03" db="EMBL/GenBank/DDBJ databases">
        <title>Genomic Encyclopedia of Type Strains, Phase IV (KMG-IV): sequencing the most valuable type-strain genomes for metagenomic binning, comparative biology and taxonomic classification.</title>
        <authorList>
            <person name="Goeker M."/>
        </authorList>
    </citation>
    <scope>NUCLEOTIDE SEQUENCE [LARGE SCALE GENOMIC DNA]</scope>
    <source>
        <strain evidence="13 14">DSM 23802</strain>
    </source>
</reference>
<dbReference type="Pfam" id="PF02518">
    <property type="entry name" value="HATPase_c"/>
    <property type="match status" value="1"/>
</dbReference>
<comment type="caution">
    <text evidence="13">The sequence shown here is derived from an EMBL/GenBank/DDBJ whole genome shotgun (WGS) entry which is preliminary data.</text>
</comment>
<dbReference type="InterPro" id="IPR001610">
    <property type="entry name" value="PAC"/>
</dbReference>
<comment type="catalytic activity">
    <reaction evidence="1">
        <text>ATP + protein L-histidine = ADP + protein N-phospho-L-histidine.</text>
        <dbReference type="EC" id="2.7.13.3"/>
    </reaction>
</comment>
<keyword evidence="5" id="KW-0547">Nucleotide-binding</keyword>
<dbReference type="InterPro" id="IPR036890">
    <property type="entry name" value="HATPase_C_sf"/>
</dbReference>
<feature type="transmembrane region" description="Helical" evidence="9">
    <location>
        <begin position="9"/>
        <end position="29"/>
    </location>
</feature>
<dbReference type="InterPro" id="IPR013767">
    <property type="entry name" value="PAS_fold"/>
</dbReference>
<dbReference type="NCBIfam" id="TIGR00229">
    <property type="entry name" value="sensory_box"/>
    <property type="match status" value="2"/>
</dbReference>
<dbReference type="Proteomes" id="UP000295788">
    <property type="component" value="Unassembled WGS sequence"/>
</dbReference>
<dbReference type="Gene3D" id="3.30.565.10">
    <property type="entry name" value="Histidine kinase-like ATPase, C-terminal domain"/>
    <property type="match status" value="1"/>
</dbReference>
<dbReference type="SUPFAM" id="SSF55785">
    <property type="entry name" value="PYP-like sensor domain (PAS domain)"/>
    <property type="match status" value="2"/>
</dbReference>
<dbReference type="InterPro" id="IPR000700">
    <property type="entry name" value="PAS-assoc_C"/>
</dbReference>
<dbReference type="Pfam" id="PF00989">
    <property type="entry name" value="PAS"/>
    <property type="match status" value="2"/>
</dbReference>
<dbReference type="Gene3D" id="1.10.287.130">
    <property type="match status" value="1"/>
</dbReference>
<dbReference type="SMART" id="SM00086">
    <property type="entry name" value="PAC"/>
    <property type="match status" value="2"/>
</dbReference>
<dbReference type="InterPro" id="IPR003594">
    <property type="entry name" value="HATPase_dom"/>
</dbReference>
<keyword evidence="9" id="KW-0472">Membrane</keyword>
<protein>
    <recommendedName>
        <fullName evidence="2">histidine kinase</fullName>
        <ecNumber evidence="2">2.7.13.3</ecNumber>
    </recommendedName>
</protein>
<keyword evidence="14" id="KW-1185">Reference proteome</keyword>
<dbReference type="SUPFAM" id="SSF55874">
    <property type="entry name" value="ATPase domain of HSP90 chaperone/DNA topoisomerase II/histidine kinase"/>
    <property type="match status" value="1"/>
</dbReference>
<dbReference type="EMBL" id="SMAB01000020">
    <property type="protein sequence ID" value="TCS79572.1"/>
    <property type="molecule type" value="Genomic_DNA"/>
</dbReference>
<evidence type="ECO:0000256" key="9">
    <source>
        <dbReference type="SAM" id="Phobius"/>
    </source>
</evidence>
<feature type="domain" description="PAC" evidence="12">
    <location>
        <begin position="441"/>
        <end position="493"/>
    </location>
</feature>
<dbReference type="InterPro" id="IPR004358">
    <property type="entry name" value="Sig_transdc_His_kin-like_C"/>
</dbReference>
<dbReference type="GO" id="GO:0006355">
    <property type="term" value="P:regulation of DNA-templated transcription"/>
    <property type="evidence" value="ECO:0007669"/>
    <property type="project" value="InterPro"/>
</dbReference>
<dbReference type="SMART" id="SM00388">
    <property type="entry name" value="HisKA"/>
    <property type="match status" value="1"/>
</dbReference>
<dbReference type="InterPro" id="IPR003661">
    <property type="entry name" value="HisK_dim/P_dom"/>
</dbReference>
<keyword evidence="9" id="KW-0812">Transmembrane</keyword>
<evidence type="ECO:0000313" key="13">
    <source>
        <dbReference type="EMBL" id="TCS79572.1"/>
    </source>
</evidence>
<dbReference type="SUPFAM" id="SSF47384">
    <property type="entry name" value="Homodimeric domain of signal transducing histidine kinase"/>
    <property type="match status" value="1"/>
</dbReference>
<feature type="transmembrane region" description="Helical" evidence="9">
    <location>
        <begin position="181"/>
        <end position="201"/>
    </location>
</feature>
<keyword evidence="4" id="KW-0808">Transferase</keyword>
<dbReference type="SMART" id="SM00091">
    <property type="entry name" value="PAS"/>
    <property type="match status" value="2"/>
</dbReference>
<feature type="domain" description="PAS" evidence="11">
    <location>
        <begin position="250"/>
        <end position="292"/>
    </location>
</feature>
<name>A0A4V2US04_9BACI</name>
<evidence type="ECO:0000259" key="12">
    <source>
        <dbReference type="PROSITE" id="PS50113"/>
    </source>
</evidence>
<dbReference type="EC" id="2.7.13.3" evidence="2"/>
<keyword evidence="3" id="KW-0597">Phosphoprotein</keyword>
<keyword evidence="6" id="KW-0418">Kinase</keyword>
<evidence type="ECO:0000256" key="5">
    <source>
        <dbReference type="ARBA" id="ARBA00022741"/>
    </source>
</evidence>
<dbReference type="CDD" id="cd00082">
    <property type="entry name" value="HisKA"/>
    <property type="match status" value="1"/>
</dbReference>
<accession>A0A4V2US04</accession>
<dbReference type="InterPro" id="IPR036097">
    <property type="entry name" value="HisK_dim/P_sf"/>
</dbReference>
<dbReference type="GO" id="GO:0000155">
    <property type="term" value="F:phosphorelay sensor kinase activity"/>
    <property type="evidence" value="ECO:0007669"/>
    <property type="project" value="InterPro"/>
</dbReference>
<evidence type="ECO:0000259" key="11">
    <source>
        <dbReference type="PROSITE" id="PS50112"/>
    </source>
</evidence>
<dbReference type="RefSeq" id="WP_165895063.1">
    <property type="nucleotide sequence ID" value="NZ_SMAB01000020.1"/>
</dbReference>
<sequence length="717" mass="81092">MKERLNDIYVYVVMFLLVPMILLIFFFYYDKNDTYLSHVKQTEAEMADILLSEQVYMMNQLEKSPLIINEKPEDIMNFSKAYAHGIQKILLGISKEGLNHGALGIYSSSKEKVVLHLGLKEILSIFSNPLIQLNLEYRGTDPFYTELNGKLVYFVPITENGSVKGFIYTYHVDEQKQTDPYLFALIFLIAFVIAILGAKWVDLKTKRQINQLKQELQALQKTGEPLSMRDDRFGEIAKSVNHINEDLTSSYKVIKSIIDNIPFGIVYYDKNGLVQSVNEAAIQMTGFTKEEIENFTVSGNLLGDTQHIFWETLRSGESFLGFESFCPTKDGREIPVVTSTKPIYDEAGELLGIVSSFIDISEQSRLQKVEQRSKIILDSISDGVITVDNQGIIISFNRGAEEMTDLKAEQVIGKSYDDLFIKKKTIFTKLTLTLRSGYEYTNHKKKIKTEDGRTVHLIISTKLMRNENGEQIGAVGIYKDITKVIELEEQIQRADKLALIGELAAGTAHEIRNPLTTIQGFIQLLKYELKGNNQQYLEIVLKEIAHINEIIKEMLLLAKPSAPQMKTASLNQIIKDTIGFMNAEGLLYNVKLGMKLADQLPSVDLDERQIKQVFINLIRNSIQAMDDGGEVIIKTSYDEIKRVIYVYVIDNGVGISEENLAKIYEPFYTTKETGTGLGIPISCRIMENHGGTLDIQSKLGEGTKVTLSFPLDRDDSF</sequence>
<evidence type="ECO:0000256" key="2">
    <source>
        <dbReference type="ARBA" id="ARBA00012438"/>
    </source>
</evidence>
<gene>
    <name evidence="13" type="ORF">EDD72_12031</name>
</gene>
<evidence type="ECO:0000256" key="1">
    <source>
        <dbReference type="ARBA" id="ARBA00000085"/>
    </source>
</evidence>
<dbReference type="SMART" id="SM00387">
    <property type="entry name" value="HATPase_c"/>
    <property type="match status" value="1"/>
</dbReference>
<dbReference type="PROSITE" id="PS50112">
    <property type="entry name" value="PAS"/>
    <property type="match status" value="2"/>
</dbReference>
<dbReference type="Pfam" id="PF00512">
    <property type="entry name" value="HisKA"/>
    <property type="match status" value="1"/>
</dbReference>
<proteinExistence type="predicted"/>
<keyword evidence="7" id="KW-0067">ATP-binding</keyword>
<feature type="domain" description="Histidine kinase" evidence="10">
    <location>
        <begin position="506"/>
        <end position="713"/>
    </location>
</feature>
<evidence type="ECO:0000259" key="10">
    <source>
        <dbReference type="PROSITE" id="PS50109"/>
    </source>
</evidence>
<dbReference type="InterPro" id="IPR000014">
    <property type="entry name" value="PAS"/>
</dbReference>
<evidence type="ECO:0000256" key="6">
    <source>
        <dbReference type="ARBA" id="ARBA00022777"/>
    </source>
</evidence>
<dbReference type="AlphaFoldDB" id="A0A4V2US04"/>
<dbReference type="PRINTS" id="PR00344">
    <property type="entry name" value="BCTRLSENSOR"/>
</dbReference>
<dbReference type="PANTHER" id="PTHR43065:SF10">
    <property type="entry name" value="PEROXIDE STRESS-ACTIVATED HISTIDINE KINASE MAK3"/>
    <property type="match status" value="1"/>
</dbReference>
<dbReference type="PROSITE" id="PS50113">
    <property type="entry name" value="PAC"/>
    <property type="match status" value="2"/>
</dbReference>